<feature type="signal peptide" evidence="4">
    <location>
        <begin position="1"/>
        <end position="29"/>
    </location>
</feature>
<evidence type="ECO:0000313" key="7">
    <source>
        <dbReference type="Proteomes" id="UP001601303"/>
    </source>
</evidence>
<feature type="chain" id="PRO_5045694836" evidence="4">
    <location>
        <begin position="30"/>
        <end position="569"/>
    </location>
</feature>
<accession>A0ABW6LV69</accession>
<dbReference type="SMART" id="SM00560">
    <property type="entry name" value="LamGL"/>
    <property type="match status" value="1"/>
</dbReference>
<evidence type="ECO:0000313" key="6">
    <source>
        <dbReference type="EMBL" id="MFE9597745.1"/>
    </source>
</evidence>
<sequence>MRTSEWRRAGLTCAAVALTTAALTGVATAADDTEAPQAPVVSSAEYPDDANEHDGVGSYGTFVFDSASDDVVSYRYEWMGGLPQTLKAAEPGAAVSLRWLPQTNSPTYLYAQAIDAAGNVSARTTYFVRVKSGRAAVTHWDPQHDSGADTGTGVTPDAQGPTGTSIASAARFDGTDEAYATLDSSVDTAKIFSVGAWVRPDALDGDMTAVSRTGLTLGLAANSTDSTPTWSFALTTTSGGSVHLTGGSPERGEWAHLVGVYDAEQHTARLYVDGDLVATDGNTVAGGGAGPLRLGSEGDTDGTAHWHGLLTDVNVWDRVYVPGEITAAATRTPQRQGYWDLETATGAGSPEYAGGEPLTLAGDASINTGTDDCDVNPDCTPARYPMVGYGDLLLDGDGDYATTPDAVRPTDAGFSVTAHARIDVDTATHDMTVLSQPGEHTDLFTLRYVAASRSWQAVVAHDDTADAPTTTVSAPVTPFGSGEDEFLAVVYDEKTDQLRLYVDDIYASDSASVTGKDTWTPTGDLQIGRSVTAGTGTDYLTGELDEVHTYAGVLDQTRLAMLRLGGVDA</sequence>
<keyword evidence="1 4" id="KW-0732">Signal</keyword>
<dbReference type="Pfam" id="PF13385">
    <property type="entry name" value="Laminin_G_3"/>
    <property type="match status" value="2"/>
</dbReference>
<gene>
    <name evidence="6" type="ORF">ACFYNQ_04105</name>
</gene>
<dbReference type="Gene3D" id="2.60.120.200">
    <property type="match status" value="2"/>
</dbReference>
<evidence type="ECO:0000256" key="2">
    <source>
        <dbReference type="ARBA" id="ARBA00023157"/>
    </source>
</evidence>
<dbReference type="Proteomes" id="UP001601303">
    <property type="component" value="Unassembled WGS sequence"/>
</dbReference>
<dbReference type="RefSeq" id="WP_388102543.1">
    <property type="nucleotide sequence ID" value="NZ_JBIAHM010000001.1"/>
</dbReference>
<dbReference type="PANTHER" id="PTHR46943">
    <property type="entry name" value="PENTRAXIN-RELATED PROTEIN PTX3"/>
    <property type="match status" value="1"/>
</dbReference>
<evidence type="ECO:0000259" key="5">
    <source>
        <dbReference type="SMART" id="SM00560"/>
    </source>
</evidence>
<proteinExistence type="predicted"/>
<evidence type="ECO:0000256" key="3">
    <source>
        <dbReference type="SAM" id="MobiDB-lite"/>
    </source>
</evidence>
<keyword evidence="7" id="KW-1185">Reference proteome</keyword>
<feature type="domain" description="LamG-like jellyroll fold" evidence="5">
    <location>
        <begin position="190"/>
        <end position="323"/>
    </location>
</feature>
<organism evidence="6 7">
    <name type="scientific">Streptomyces hokutonensis</name>
    <dbReference type="NCBI Taxonomy" id="1306990"/>
    <lineage>
        <taxon>Bacteria</taxon>
        <taxon>Bacillati</taxon>
        <taxon>Actinomycetota</taxon>
        <taxon>Actinomycetes</taxon>
        <taxon>Kitasatosporales</taxon>
        <taxon>Streptomycetaceae</taxon>
        <taxon>Streptomyces</taxon>
    </lineage>
</organism>
<keyword evidence="2" id="KW-1015">Disulfide bond</keyword>
<dbReference type="InterPro" id="IPR006558">
    <property type="entry name" value="LamG-like"/>
</dbReference>
<dbReference type="EMBL" id="JBIAHM010000001">
    <property type="protein sequence ID" value="MFE9597745.1"/>
    <property type="molecule type" value="Genomic_DNA"/>
</dbReference>
<comment type="caution">
    <text evidence="6">The sequence shown here is derived from an EMBL/GenBank/DDBJ whole genome shotgun (WGS) entry which is preliminary data.</text>
</comment>
<evidence type="ECO:0000256" key="4">
    <source>
        <dbReference type="SAM" id="SignalP"/>
    </source>
</evidence>
<name>A0ABW6LV69_9ACTN</name>
<dbReference type="InterPro" id="IPR042837">
    <property type="entry name" value="PTX3"/>
</dbReference>
<evidence type="ECO:0000256" key="1">
    <source>
        <dbReference type="ARBA" id="ARBA00022729"/>
    </source>
</evidence>
<dbReference type="SUPFAM" id="SSF49899">
    <property type="entry name" value="Concanavalin A-like lectins/glucanases"/>
    <property type="match status" value="2"/>
</dbReference>
<dbReference type="InterPro" id="IPR013320">
    <property type="entry name" value="ConA-like_dom_sf"/>
</dbReference>
<protein>
    <submittedName>
        <fullName evidence="6">LamG-like jellyroll fold domain-containing protein</fullName>
    </submittedName>
</protein>
<reference evidence="6 7" key="1">
    <citation type="submission" date="2024-10" db="EMBL/GenBank/DDBJ databases">
        <title>The Natural Products Discovery Center: Release of the First 8490 Sequenced Strains for Exploring Actinobacteria Biosynthetic Diversity.</title>
        <authorList>
            <person name="Kalkreuter E."/>
            <person name="Kautsar S.A."/>
            <person name="Yang D."/>
            <person name="Bader C.D."/>
            <person name="Teijaro C.N."/>
            <person name="Fluegel L."/>
            <person name="Davis C.M."/>
            <person name="Simpson J.R."/>
            <person name="Lauterbach L."/>
            <person name="Steele A.D."/>
            <person name="Gui C."/>
            <person name="Meng S."/>
            <person name="Li G."/>
            <person name="Viehrig K."/>
            <person name="Ye F."/>
            <person name="Su P."/>
            <person name="Kiefer A.F."/>
            <person name="Nichols A."/>
            <person name="Cepeda A.J."/>
            <person name="Yan W."/>
            <person name="Fan B."/>
            <person name="Jiang Y."/>
            <person name="Adhikari A."/>
            <person name="Zheng C.-J."/>
            <person name="Schuster L."/>
            <person name="Cowan T.M."/>
            <person name="Smanski M.J."/>
            <person name="Chevrette M.G."/>
            <person name="De Carvalho L.P.S."/>
            <person name="Shen B."/>
        </authorList>
    </citation>
    <scope>NUCLEOTIDE SEQUENCE [LARGE SCALE GENOMIC DNA]</scope>
    <source>
        <strain evidence="6 7">NPDC006488</strain>
    </source>
</reference>
<dbReference type="PANTHER" id="PTHR46943:SF1">
    <property type="entry name" value="PENTRAXIN-RELATED PROTEIN PTX3"/>
    <property type="match status" value="1"/>
</dbReference>
<feature type="region of interest" description="Disordered" evidence="3">
    <location>
        <begin position="139"/>
        <end position="162"/>
    </location>
</feature>